<evidence type="ECO:0000313" key="1">
    <source>
        <dbReference type="EMBL" id="CAJ0801350.1"/>
    </source>
</evidence>
<comment type="caution">
    <text evidence="1">The sequence shown here is derived from an EMBL/GenBank/DDBJ whole genome shotgun (WGS) entry which is preliminary data.</text>
</comment>
<name>A0ABM9JQW1_9RALS</name>
<dbReference type="InterPro" id="IPR011856">
    <property type="entry name" value="tRNA_endonuc-like_dom_sf"/>
</dbReference>
<dbReference type="Proteomes" id="UP001189616">
    <property type="component" value="Unassembled WGS sequence"/>
</dbReference>
<dbReference type="InterPro" id="IPR011335">
    <property type="entry name" value="Restrct_endonuc-II-like"/>
</dbReference>
<evidence type="ECO:0000313" key="2">
    <source>
        <dbReference type="Proteomes" id="UP001189616"/>
    </source>
</evidence>
<dbReference type="RefSeq" id="WP_316659607.1">
    <property type="nucleotide sequence ID" value="NZ_CATYWO010000010.1"/>
</dbReference>
<gene>
    <name evidence="1" type="ORF">LMG7141_03955</name>
</gene>
<accession>A0ABM9JQW1</accession>
<dbReference type="Gene3D" id="3.40.1350.10">
    <property type="match status" value="1"/>
</dbReference>
<proteinExistence type="predicted"/>
<organism evidence="1 2">
    <name type="scientific">Ralstonia condita</name>
    <dbReference type="NCBI Taxonomy" id="3058600"/>
    <lineage>
        <taxon>Bacteria</taxon>
        <taxon>Pseudomonadati</taxon>
        <taxon>Pseudomonadota</taxon>
        <taxon>Betaproteobacteria</taxon>
        <taxon>Burkholderiales</taxon>
        <taxon>Burkholderiaceae</taxon>
        <taxon>Ralstonia</taxon>
    </lineage>
</organism>
<evidence type="ECO:0008006" key="3">
    <source>
        <dbReference type="Google" id="ProtNLM"/>
    </source>
</evidence>
<dbReference type="EMBL" id="CATYWO010000010">
    <property type="protein sequence ID" value="CAJ0801350.1"/>
    <property type="molecule type" value="Genomic_DNA"/>
</dbReference>
<dbReference type="SUPFAM" id="SSF52980">
    <property type="entry name" value="Restriction endonuclease-like"/>
    <property type="match status" value="1"/>
</dbReference>
<sequence>MKILKLRDEPFVTPKDVQLPYADEYGVPHGAAYRPFLNAQTPRESTRSTFRGLKFRRRFEALSESEKKILFTLGFHPYVVDVRDQYYLYDPKHYYAAQAAGNRMLRSRAMTVDIVVTYVLPVDRRLRYHGVSVKHPDYTADEADVRREQREWHELSQRGWTWELLRGDAVTGTEYANNFVMYRSVRETNVHGRYEEARWFSDVLKRSSRRGTMDAVFRRISNRTGISQDDAHRLLAVAACFGFIEVDHRMPLLPDSPLHLID</sequence>
<reference evidence="1 2" key="1">
    <citation type="submission" date="2023-07" db="EMBL/GenBank/DDBJ databases">
        <authorList>
            <person name="Peeters C."/>
        </authorList>
    </citation>
    <scope>NUCLEOTIDE SEQUENCE [LARGE SCALE GENOMIC DNA]</scope>
    <source>
        <strain evidence="1 2">LMG 7141</strain>
    </source>
</reference>
<keyword evidence="2" id="KW-1185">Reference proteome</keyword>
<protein>
    <recommendedName>
        <fullName evidence="3">Heteromeric transposase endonuclease subunit TnsA</fullName>
    </recommendedName>
</protein>